<dbReference type="Pfam" id="PF03168">
    <property type="entry name" value="LEA_2"/>
    <property type="match status" value="1"/>
</dbReference>
<evidence type="ECO:0000313" key="9">
    <source>
        <dbReference type="Proteomes" id="UP000636800"/>
    </source>
</evidence>
<feature type="transmembrane region" description="Helical" evidence="5">
    <location>
        <begin position="15"/>
        <end position="41"/>
    </location>
</feature>
<dbReference type="AlphaFoldDB" id="A0A835QQR7"/>
<sequence>MAKGAKLSSYPPGSAARFLCSCMAILLILTGITVLALYLIYRPSHPHFTVLGAAVYRLEKAKSAAPASAVATSMQFTVAIRNPNGRASLQLDRLCAYVSYRDQPITPPSSLPSLYEEADGTVAVSPVLEGDVVPVSAEVEAGLMSDEAYGVVALQLVITGRLRYRPGPFKSGWVNLYVKCDVLVGLKKGFSGQVPLLGQGECAVET</sequence>
<proteinExistence type="predicted"/>
<gene>
    <name evidence="8" type="ORF">HPP92_014617</name>
    <name evidence="7" type="ORF">HPP92_015049</name>
</gene>
<dbReference type="GO" id="GO:0009506">
    <property type="term" value="C:plasmodesma"/>
    <property type="evidence" value="ECO:0007669"/>
    <property type="project" value="TreeGrafter"/>
</dbReference>
<keyword evidence="2 5" id="KW-0812">Transmembrane</keyword>
<evidence type="ECO:0000256" key="2">
    <source>
        <dbReference type="ARBA" id="ARBA00022692"/>
    </source>
</evidence>
<evidence type="ECO:0000256" key="4">
    <source>
        <dbReference type="ARBA" id="ARBA00023136"/>
    </source>
</evidence>
<dbReference type="Proteomes" id="UP000636800">
    <property type="component" value="Chromosome 7"/>
</dbReference>
<evidence type="ECO:0000256" key="1">
    <source>
        <dbReference type="ARBA" id="ARBA00004167"/>
    </source>
</evidence>
<evidence type="ECO:0000256" key="3">
    <source>
        <dbReference type="ARBA" id="ARBA00022989"/>
    </source>
</evidence>
<keyword evidence="9" id="KW-1185">Reference proteome</keyword>
<keyword evidence="4 5" id="KW-0472">Membrane</keyword>
<dbReference type="EMBL" id="JADCNM010000007">
    <property type="protein sequence ID" value="KAG0474931.1"/>
    <property type="molecule type" value="Genomic_DNA"/>
</dbReference>
<feature type="domain" description="Late embryogenesis abundant protein LEA-2 subgroup" evidence="6">
    <location>
        <begin position="77"/>
        <end position="180"/>
    </location>
</feature>
<dbReference type="InterPro" id="IPR044839">
    <property type="entry name" value="NDR1-like"/>
</dbReference>
<comment type="subcellular location">
    <subcellularLocation>
        <location evidence="1">Membrane</location>
        <topology evidence="1">Single-pass membrane protein</topology>
    </subcellularLocation>
</comment>
<keyword evidence="3 5" id="KW-1133">Transmembrane helix</keyword>
<dbReference type="EMBL" id="JADCNL010000007">
    <property type="protein sequence ID" value="KAG0473192.1"/>
    <property type="molecule type" value="Genomic_DNA"/>
</dbReference>
<protein>
    <recommendedName>
        <fullName evidence="6">Late embryogenesis abundant protein LEA-2 subgroup domain-containing protein</fullName>
    </recommendedName>
</protein>
<dbReference type="GO" id="GO:0005886">
    <property type="term" value="C:plasma membrane"/>
    <property type="evidence" value="ECO:0007669"/>
    <property type="project" value="TreeGrafter"/>
</dbReference>
<evidence type="ECO:0000313" key="7">
    <source>
        <dbReference type="EMBL" id="KAG0473192.1"/>
    </source>
</evidence>
<reference evidence="9 10" key="1">
    <citation type="journal article" date="2020" name="Nat. Food">
        <title>A phased Vanilla planifolia genome enables genetic improvement of flavour and production.</title>
        <authorList>
            <person name="Hasing T."/>
            <person name="Tang H."/>
            <person name="Brym M."/>
            <person name="Khazi F."/>
            <person name="Huang T."/>
            <person name="Chambers A.H."/>
        </authorList>
    </citation>
    <scope>NUCLEOTIDE SEQUENCE [LARGE SCALE GENOMIC DNA]</scope>
    <source>
        <tissue evidence="7">Leaf</tissue>
    </source>
</reference>
<accession>A0A835QQR7</accession>
<comment type="caution">
    <text evidence="7">The sequence shown here is derived from an EMBL/GenBank/DDBJ whole genome shotgun (WGS) entry which is preliminary data.</text>
</comment>
<dbReference type="InterPro" id="IPR004864">
    <property type="entry name" value="LEA_2"/>
</dbReference>
<dbReference type="PANTHER" id="PTHR31415:SF9">
    <property type="entry name" value="OS05G0367900 PROTEIN"/>
    <property type="match status" value="1"/>
</dbReference>
<evidence type="ECO:0000256" key="5">
    <source>
        <dbReference type="SAM" id="Phobius"/>
    </source>
</evidence>
<organism evidence="7 9">
    <name type="scientific">Vanilla planifolia</name>
    <name type="common">Vanilla</name>
    <dbReference type="NCBI Taxonomy" id="51239"/>
    <lineage>
        <taxon>Eukaryota</taxon>
        <taxon>Viridiplantae</taxon>
        <taxon>Streptophyta</taxon>
        <taxon>Embryophyta</taxon>
        <taxon>Tracheophyta</taxon>
        <taxon>Spermatophyta</taxon>
        <taxon>Magnoliopsida</taxon>
        <taxon>Liliopsida</taxon>
        <taxon>Asparagales</taxon>
        <taxon>Orchidaceae</taxon>
        <taxon>Vanilloideae</taxon>
        <taxon>Vanilleae</taxon>
        <taxon>Vanilla</taxon>
    </lineage>
</organism>
<name>A0A835QQR7_VANPL</name>
<dbReference type="PANTHER" id="PTHR31415">
    <property type="entry name" value="OS05G0367900 PROTEIN"/>
    <property type="match status" value="1"/>
</dbReference>
<evidence type="ECO:0000259" key="6">
    <source>
        <dbReference type="Pfam" id="PF03168"/>
    </source>
</evidence>
<evidence type="ECO:0000313" key="10">
    <source>
        <dbReference type="Proteomes" id="UP000639772"/>
    </source>
</evidence>
<dbReference type="Proteomes" id="UP000639772">
    <property type="component" value="Chromosome 7"/>
</dbReference>
<evidence type="ECO:0000313" key="8">
    <source>
        <dbReference type="EMBL" id="KAG0474931.1"/>
    </source>
</evidence>
<dbReference type="OrthoDB" id="746161at2759"/>
<dbReference type="GO" id="GO:0098542">
    <property type="term" value="P:defense response to other organism"/>
    <property type="evidence" value="ECO:0007669"/>
    <property type="project" value="InterPro"/>
</dbReference>